<dbReference type="STRING" id="3076.A0A2P6TJ60"/>
<dbReference type="SUPFAM" id="SSF51735">
    <property type="entry name" value="NAD(P)-binding Rossmann-fold domains"/>
    <property type="match status" value="1"/>
</dbReference>
<gene>
    <name evidence="2" type="ORF">C2E21_6881</name>
</gene>
<dbReference type="Proteomes" id="UP000239899">
    <property type="component" value="Unassembled WGS sequence"/>
</dbReference>
<dbReference type="OrthoDB" id="511868at2759"/>
<dbReference type="InterPro" id="IPR002347">
    <property type="entry name" value="SDR_fam"/>
</dbReference>
<sequence>MLQAVKDAAYRATWSPARIADQSGRVFIITGADSGLGFEMCKALAHKNVTVVMACRNEERAEEAIKRIRSETQGGSLHYMHVDLASLKSVRAFAEAFLARGLPLHCLINNAGLGLPHEAHTEDGFETTIGVNFYSHLLLTHLLLPQLKHSTPSRIVFMSSPEESRGFIPWDDMKGTAVEKSDFNWYGTSNLLRLMSGKELADRLQGSGVDVFVVQPGMSQTDFFPKMDYSQTESTLHNKMQEAAGQPAYRGAYSALYAATEPSLEGTSAGGPARVFGPLYWAQALKLFGRGSWQFPFTANLMQCQLQEPSNSLARDADNRQRLYEAACDALEEVLHSPLPNRIAAPPASA</sequence>
<reference evidence="2 3" key="1">
    <citation type="journal article" date="2018" name="Plant J.">
        <title>Genome sequences of Chlorella sorokiniana UTEX 1602 and Micractinium conductrix SAG 241.80: implications to maltose excretion by a green alga.</title>
        <authorList>
            <person name="Arriola M.B."/>
            <person name="Velmurugan N."/>
            <person name="Zhang Y."/>
            <person name="Plunkett M.H."/>
            <person name="Hondzo H."/>
            <person name="Barney B.M."/>
        </authorList>
    </citation>
    <scope>NUCLEOTIDE SEQUENCE [LARGE SCALE GENOMIC DNA]</scope>
    <source>
        <strain evidence="3">UTEX 1602</strain>
    </source>
</reference>
<evidence type="ECO:0000313" key="2">
    <source>
        <dbReference type="EMBL" id="PRW39286.1"/>
    </source>
</evidence>
<keyword evidence="3" id="KW-1185">Reference proteome</keyword>
<evidence type="ECO:0000313" key="3">
    <source>
        <dbReference type="Proteomes" id="UP000239899"/>
    </source>
</evidence>
<comment type="caution">
    <text evidence="2">The sequence shown here is derived from an EMBL/GenBank/DDBJ whole genome shotgun (WGS) entry which is preliminary data.</text>
</comment>
<keyword evidence="1" id="KW-0560">Oxidoreductase</keyword>
<dbReference type="GO" id="GO:0016491">
    <property type="term" value="F:oxidoreductase activity"/>
    <property type="evidence" value="ECO:0007669"/>
    <property type="project" value="UniProtKB-KW"/>
</dbReference>
<organism evidence="2 3">
    <name type="scientific">Chlorella sorokiniana</name>
    <name type="common">Freshwater green alga</name>
    <dbReference type="NCBI Taxonomy" id="3076"/>
    <lineage>
        <taxon>Eukaryota</taxon>
        <taxon>Viridiplantae</taxon>
        <taxon>Chlorophyta</taxon>
        <taxon>core chlorophytes</taxon>
        <taxon>Trebouxiophyceae</taxon>
        <taxon>Chlorellales</taxon>
        <taxon>Chlorellaceae</taxon>
        <taxon>Chlorella clade</taxon>
        <taxon>Chlorella</taxon>
    </lineage>
</organism>
<protein>
    <submittedName>
        <fullName evidence="2">Short-chain dehydrogenase</fullName>
    </submittedName>
</protein>
<evidence type="ECO:0000256" key="1">
    <source>
        <dbReference type="ARBA" id="ARBA00023002"/>
    </source>
</evidence>
<dbReference type="PANTHER" id="PTHR43157:SF31">
    <property type="entry name" value="PHOSPHATIDYLINOSITOL-GLYCAN BIOSYNTHESIS CLASS F PROTEIN"/>
    <property type="match status" value="1"/>
</dbReference>
<accession>A0A2P6TJ60</accession>
<dbReference type="PANTHER" id="PTHR43157">
    <property type="entry name" value="PHOSPHATIDYLINOSITOL-GLYCAN BIOSYNTHESIS CLASS F PROTEIN-RELATED"/>
    <property type="match status" value="1"/>
</dbReference>
<name>A0A2P6TJ60_CHLSO</name>
<dbReference type="AlphaFoldDB" id="A0A2P6TJ60"/>
<dbReference type="Pfam" id="PF00106">
    <property type="entry name" value="adh_short"/>
    <property type="match status" value="1"/>
</dbReference>
<dbReference type="EMBL" id="LHPG02000014">
    <property type="protein sequence ID" value="PRW39286.1"/>
    <property type="molecule type" value="Genomic_DNA"/>
</dbReference>
<dbReference type="Gene3D" id="3.40.50.720">
    <property type="entry name" value="NAD(P)-binding Rossmann-like Domain"/>
    <property type="match status" value="1"/>
</dbReference>
<proteinExistence type="predicted"/>
<dbReference type="PRINTS" id="PR00081">
    <property type="entry name" value="GDHRDH"/>
</dbReference>
<dbReference type="InterPro" id="IPR036291">
    <property type="entry name" value="NAD(P)-bd_dom_sf"/>
</dbReference>